<evidence type="ECO:0000313" key="2">
    <source>
        <dbReference type="EMBL" id="KAG8457559.1"/>
    </source>
</evidence>
<feature type="signal peptide" evidence="1">
    <location>
        <begin position="1"/>
        <end position="17"/>
    </location>
</feature>
<dbReference type="AlphaFoldDB" id="A0A8J5X4H6"/>
<keyword evidence="1" id="KW-0732">Signal</keyword>
<name>A0A8J5X4H6_DIALT</name>
<reference evidence="2" key="1">
    <citation type="submission" date="2021-05" db="EMBL/GenBank/DDBJ databases">
        <title>The genome of the haptophyte Pavlova lutheri (Diacronema luteri, Pavlovales) - a model for lipid biosynthesis in eukaryotic algae.</title>
        <authorList>
            <person name="Hulatt C.J."/>
            <person name="Posewitz M.C."/>
        </authorList>
    </citation>
    <scope>NUCLEOTIDE SEQUENCE</scope>
    <source>
        <strain evidence="2">NIVA-4/92</strain>
    </source>
</reference>
<organism evidence="2 3">
    <name type="scientific">Diacronema lutheri</name>
    <name type="common">Unicellular marine alga</name>
    <name type="synonym">Monochrysis lutheri</name>
    <dbReference type="NCBI Taxonomy" id="2081491"/>
    <lineage>
        <taxon>Eukaryota</taxon>
        <taxon>Haptista</taxon>
        <taxon>Haptophyta</taxon>
        <taxon>Pavlovophyceae</taxon>
        <taxon>Pavlovales</taxon>
        <taxon>Pavlovaceae</taxon>
        <taxon>Diacronema</taxon>
    </lineage>
</organism>
<feature type="chain" id="PRO_5035216376" evidence="1">
    <location>
        <begin position="18"/>
        <end position="214"/>
    </location>
</feature>
<evidence type="ECO:0000313" key="3">
    <source>
        <dbReference type="Proteomes" id="UP000751190"/>
    </source>
</evidence>
<sequence length="214" mass="23039">MALAWAVAAMLACSAHAVARPSAFLGRARALAPPARAVALPRALSRLSSVGASAAAGVDDEFGDEGVDFETEVLKNARVTEDWNGEGAWVLVTREFDEDEGDDDDDDADEAGGGVDDLISDVSVTARLGRDSVELEVDTDESEVDDEEEGVVLVQDPADDKFLLTLFQSEEDATRYLYMLLDEDIDSEATYAAAWYTSEDIAELLDEDIKLALI</sequence>
<comment type="caution">
    <text evidence="2">The sequence shown here is derived from an EMBL/GenBank/DDBJ whole genome shotgun (WGS) entry which is preliminary data.</text>
</comment>
<keyword evidence="3" id="KW-1185">Reference proteome</keyword>
<gene>
    <name evidence="2" type="ORF">KFE25_003713</name>
</gene>
<dbReference type="EMBL" id="JAGTXO010000067">
    <property type="protein sequence ID" value="KAG8457559.1"/>
    <property type="molecule type" value="Genomic_DNA"/>
</dbReference>
<dbReference type="Proteomes" id="UP000751190">
    <property type="component" value="Unassembled WGS sequence"/>
</dbReference>
<evidence type="ECO:0000256" key="1">
    <source>
        <dbReference type="SAM" id="SignalP"/>
    </source>
</evidence>
<protein>
    <submittedName>
        <fullName evidence="2">Uncharacterized protein</fullName>
    </submittedName>
</protein>
<proteinExistence type="predicted"/>
<dbReference type="OrthoDB" id="10562633at2759"/>
<accession>A0A8J5X4H6</accession>